<dbReference type="SUPFAM" id="SSF69322">
    <property type="entry name" value="Tricorn protease domain 2"/>
    <property type="match status" value="1"/>
</dbReference>
<dbReference type="Pfam" id="PF23925">
    <property type="entry name" value="A-sol_ELP1"/>
    <property type="match status" value="1"/>
</dbReference>
<dbReference type="GO" id="GO:0002926">
    <property type="term" value="P:tRNA wobble base 5-methoxycarbonylmethyl-2-thiouridinylation"/>
    <property type="evidence" value="ECO:0007669"/>
    <property type="project" value="TreeGrafter"/>
</dbReference>
<dbReference type="InterPro" id="IPR056165">
    <property type="entry name" value="Beta-prop_ELP1_2nd"/>
</dbReference>
<dbReference type="InterPro" id="IPR056164">
    <property type="entry name" value="Beta-prop_ELP1_1st"/>
</dbReference>
<evidence type="ECO:0000256" key="5">
    <source>
        <dbReference type="PIRNR" id="PIRNR017233"/>
    </source>
</evidence>
<dbReference type="Pfam" id="PF04762">
    <property type="entry name" value="Beta-prop_ELP1_1st"/>
    <property type="match status" value="1"/>
</dbReference>
<feature type="domain" description="ELP1 first N-terminal beta-propeller" evidence="7">
    <location>
        <begin position="4"/>
        <end position="295"/>
    </location>
</feature>
<comment type="pathway">
    <text evidence="1">tRNA modification; 5-methoxycarbonylmethyl-2-thiouridine-tRNA biosynthesis.</text>
</comment>
<dbReference type="STRING" id="796925.A0A137NUG4"/>
<evidence type="ECO:0000259" key="11">
    <source>
        <dbReference type="Pfam" id="PF23936"/>
    </source>
</evidence>
<comment type="function">
    <text evidence="5">Component of the elongator complex which is required for multiple tRNA modifications, including mcm5U (5-methoxycarbonylmethyl uridine), mcm5s2U (5-methoxycarbonylmethyl-2-thiouridine), and ncm5U (5-carbamoylmethyl uridine). The elongator complex catalyzes formation of carboxymethyluridine in the wobble base at position 34 in tRNAs.</text>
</comment>
<dbReference type="GO" id="GO:0016301">
    <property type="term" value="F:kinase activity"/>
    <property type="evidence" value="ECO:0007669"/>
    <property type="project" value="UniProtKB-KW"/>
</dbReference>
<dbReference type="Pfam" id="PF23797">
    <property type="entry name" value="Beta-prop_ELP1_2nd"/>
    <property type="match status" value="1"/>
</dbReference>
<evidence type="ECO:0000256" key="4">
    <source>
        <dbReference type="ARBA" id="ARBA00022694"/>
    </source>
</evidence>
<feature type="compositionally biased region" description="Basic residues" evidence="6">
    <location>
        <begin position="1116"/>
        <end position="1131"/>
    </location>
</feature>
<gene>
    <name evidence="12" type="ORF">CONCODRAFT_168452</name>
</gene>
<comment type="similarity">
    <text evidence="2 5">Belongs to the ELP1/IKA1 family.</text>
</comment>
<dbReference type="Pfam" id="PF23936">
    <property type="entry name" value="HB_ELP1"/>
    <property type="match status" value="1"/>
</dbReference>
<dbReference type="InterPro" id="IPR056167">
    <property type="entry name" value="A-sol_ELP1"/>
</dbReference>
<dbReference type="Proteomes" id="UP000070444">
    <property type="component" value="Unassembled WGS sequence"/>
</dbReference>
<feature type="domain" description="ELP1 N-terminal second beta-propeller" evidence="8">
    <location>
        <begin position="335"/>
        <end position="616"/>
    </location>
</feature>
<keyword evidence="3 5" id="KW-0963">Cytoplasm</keyword>
<dbReference type="GO" id="GO:0005829">
    <property type="term" value="C:cytosol"/>
    <property type="evidence" value="ECO:0007669"/>
    <property type="project" value="TreeGrafter"/>
</dbReference>
<dbReference type="GO" id="GO:0000049">
    <property type="term" value="F:tRNA binding"/>
    <property type="evidence" value="ECO:0007669"/>
    <property type="project" value="TreeGrafter"/>
</dbReference>
<keyword evidence="13" id="KW-1185">Reference proteome</keyword>
<dbReference type="GO" id="GO:0033588">
    <property type="term" value="C:elongator holoenzyme complex"/>
    <property type="evidence" value="ECO:0007669"/>
    <property type="project" value="InterPro"/>
</dbReference>
<dbReference type="AlphaFoldDB" id="A0A137NUG4"/>
<sequence length="1158" mass="132921">MNLDDQTTHLTGFDYLVNSDLLCVALSNGDIITIDINQSMPQTDVVGTVDFGILSMIWSLDQELVAIITGHENFLLMTKDFEVIKEQPLHLDDQGIEIPVSVGWGKKETQFHGSVGKQAAKEKVNVADFTLSKDEDHLPKVSWRGDGSYLVISIINPLTGIRQLKVFSREGDLINVSEPVDKLEHLVNWRPSGNLITCSQRSPPNRHEIIFFERNGLRHGEFTLPKNVEKLIQIGWNCDSTILGLLLIYNNPNGLQDYRLQLWTMGNYHYYLKQEIIIGLVGSGQVNEIEFVWDTERFNGLNIAYLGNIHSILLHLEALTSSVLTPIEPMGLVSVVDGSQLLITPYKYKNVPPPMSAYQIPTQSQIQHVSYSTFNHGNDILVLLNDNKAGLITFDGPKSTPALGAEFLDLNSLDLPQINYRQITYPKKDEIYLLGYSEDVMSDIIVRVQIECSDDKWNNEVKVIGQTFNTIDSSIIKLNHFENLRYPLIQDNFGDFYQVKYEENEIKFTQGIDQLPAFKFPEACSRYSVYKGNDSDDEIYFVGLSSRNKLYINDQLVESGCTSFTMHNEFLLFTTSDHLVKFIYWKGLYENQFNIQNYVNLLEPYHRKLERGSKLVVTVPGDVNVVIQMPRGNLETVYPRALVVANVLNHVTDLRYDLAFIQCRKHRIDHNIIYDFNPQQLLDNLALFVDQVKDPDYLNLFLSSMTNKNVLKELYPPMMPKSLEDGDKLAELFATKRDLLCIGVRDVLRTKPGKEYYPTVMTTYVRQVPPNLEDALELLKSIKVNDIDLAEDTLKYAIFLVNVEQLFDCALGLYDFELVLMVAQQSNMDPKEYLPFLDGLKQFKAPYQYFKIDDHLKRHEKALSHLYNSGDDYWTEFLNYCKANTLYTTALNLASKNNDQLKQIRKIYGDHLISLKDYLNAGPMYLLCQEYESALLCFVKLGNWQFAYQCARQLKYTEEKTNELIKDLVDKLKDQEKFGEAAKLIMNHFNDPEEALPIFIEGRLWSDGLYLCHFHNRLDLIETDLQPQVTEGYDQLFEDISDMLTQFRKQSARLDELRKELTQVPVYDNIQNNEALDNVDITSEASTNITNFTVYTKISSQASTITGSVRTGKTSRDRKRAAKSKQKGKKGSYHEEEYLIGSIGRLAKRFNDLQSKFN</sequence>
<accession>A0A137NUG4</accession>
<dbReference type="Pfam" id="PF23878">
    <property type="entry name" value="TPR_ELP1"/>
    <property type="match status" value="1"/>
</dbReference>
<evidence type="ECO:0000256" key="1">
    <source>
        <dbReference type="ARBA" id="ARBA00005043"/>
    </source>
</evidence>
<evidence type="ECO:0000259" key="8">
    <source>
        <dbReference type="Pfam" id="PF23797"/>
    </source>
</evidence>
<dbReference type="PANTHER" id="PTHR12747">
    <property type="entry name" value="ELONGATOR COMPLEX PROTEIN 1"/>
    <property type="match status" value="1"/>
</dbReference>
<evidence type="ECO:0000259" key="7">
    <source>
        <dbReference type="Pfam" id="PF04762"/>
    </source>
</evidence>
<feature type="domain" description="ELP1 three-helical bundle" evidence="11">
    <location>
        <begin position="1019"/>
        <end position="1154"/>
    </location>
</feature>
<keyword evidence="5" id="KW-0539">Nucleus</keyword>
<evidence type="ECO:0000259" key="9">
    <source>
        <dbReference type="Pfam" id="PF23878"/>
    </source>
</evidence>
<dbReference type="OMA" id="WRESLYC"/>
<evidence type="ECO:0000313" key="12">
    <source>
        <dbReference type="EMBL" id="KXN66362.1"/>
    </source>
</evidence>
<dbReference type="InterPro" id="IPR056166">
    <property type="entry name" value="TPR_ELP1"/>
</dbReference>
<dbReference type="UniPathway" id="UPA00988"/>
<evidence type="ECO:0000259" key="10">
    <source>
        <dbReference type="Pfam" id="PF23925"/>
    </source>
</evidence>
<keyword evidence="12" id="KW-0418">Kinase</keyword>
<dbReference type="InterPro" id="IPR056169">
    <property type="entry name" value="HB_ELP1"/>
</dbReference>
<comment type="subcellular location">
    <subcellularLocation>
        <location evidence="5">Cytoplasm</location>
    </subcellularLocation>
    <subcellularLocation>
        <location evidence="5">Nucleus</location>
    </subcellularLocation>
</comment>
<dbReference type="PANTHER" id="PTHR12747:SF0">
    <property type="entry name" value="ELONGATOR COMPLEX PROTEIN 1"/>
    <property type="match status" value="1"/>
</dbReference>
<name>A0A137NUG4_CONC2</name>
<dbReference type="InterPro" id="IPR006849">
    <property type="entry name" value="Elp1"/>
</dbReference>
<dbReference type="OrthoDB" id="40048at2759"/>
<dbReference type="EMBL" id="KQ964735">
    <property type="protein sequence ID" value="KXN66362.1"/>
    <property type="molecule type" value="Genomic_DNA"/>
</dbReference>
<evidence type="ECO:0000256" key="6">
    <source>
        <dbReference type="SAM" id="MobiDB-lite"/>
    </source>
</evidence>
<dbReference type="PIRSF" id="PIRSF017233">
    <property type="entry name" value="IKAP"/>
    <property type="match status" value="1"/>
</dbReference>
<keyword evidence="12" id="KW-0808">Transferase</keyword>
<dbReference type="GO" id="GO:0005634">
    <property type="term" value="C:nucleus"/>
    <property type="evidence" value="ECO:0007669"/>
    <property type="project" value="UniProtKB-SubCell"/>
</dbReference>
<feature type="domain" description="ELP1 TPR" evidence="9">
    <location>
        <begin position="847"/>
        <end position="1006"/>
    </location>
</feature>
<keyword evidence="4" id="KW-0819">tRNA processing</keyword>
<feature type="region of interest" description="Disordered" evidence="6">
    <location>
        <begin position="1106"/>
        <end position="1131"/>
    </location>
</feature>
<organism evidence="12 13">
    <name type="scientific">Conidiobolus coronatus (strain ATCC 28846 / CBS 209.66 / NRRL 28638)</name>
    <name type="common">Delacroixia coronata</name>
    <dbReference type="NCBI Taxonomy" id="796925"/>
    <lineage>
        <taxon>Eukaryota</taxon>
        <taxon>Fungi</taxon>
        <taxon>Fungi incertae sedis</taxon>
        <taxon>Zoopagomycota</taxon>
        <taxon>Entomophthoromycotina</taxon>
        <taxon>Entomophthoromycetes</taxon>
        <taxon>Entomophthorales</taxon>
        <taxon>Ancylistaceae</taxon>
        <taxon>Conidiobolus</taxon>
    </lineage>
</organism>
<evidence type="ECO:0000313" key="13">
    <source>
        <dbReference type="Proteomes" id="UP000070444"/>
    </source>
</evidence>
<proteinExistence type="inferred from homology"/>
<protein>
    <recommendedName>
        <fullName evidence="5">Elongator complex protein 1</fullName>
    </recommendedName>
</protein>
<reference evidence="12 13" key="1">
    <citation type="journal article" date="2015" name="Genome Biol. Evol.">
        <title>Phylogenomic analyses indicate that early fungi evolved digesting cell walls of algal ancestors of land plants.</title>
        <authorList>
            <person name="Chang Y."/>
            <person name="Wang S."/>
            <person name="Sekimoto S."/>
            <person name="Aerts A.L."/>
            <person name="Choi C."/>
            <person name="Clum A."/>
            <person name="LaButti K.M."/>
            <person name="Lindquist E.A."/>
            <person name="Yee Ngan C."/>
            <person name="Ohm R.A."/>
            <person name="Salamov A.A."/>
            <person name="Grigoriev I.V."/>
            <person name="Spatafora J.W."/>
            <person name="Berbee M.L."/>
        </authorList>
    </citation>
    <scope>NUCLEOTIDE SEQUENCE [LARGE SCALE GENOMIC DNA]</scope>
    <source>
        <strain evidence="12 13">NRRL 28638</strain>
    </source>
</reference>
<evidence type="ECO:0000256" key="3">
    <source>
        <dbReference type="ARBA" id="ARBA00022490"/>
    </source>
</evidence>
<evidence type="ECO:0000256" key="2">
    <source>
        <dbReference type="ARBA" id="ARBA00006086"/>
    </source>
</evidence>
<feature type="domain" description="ELP1 alpha-solenoid" evidence="10">
    <location>
        <begin position="640"/>
        <end position="840"/>
    </location>
</feature>